<dbReference type="AlphaFoldDB" id="A0A0P1EY75"/>
<evidence type="ECO:0000313" key="3">
    <source>
        <dbReference type="Proteomes" id="UP000051298"/>
    </source>
</evidence>
<evidence type="ECO:0000313" key="2">
    <source>
        <dbReference type="EMBL" id="CUH59629.1"/>
    </source>
</evidence>
<dbReference type="InterPro" id="IPR001466">
    <property type="entry name" value="Beta-lactam-related"/>
</dbReference>
<dbReference type="RefSeq" id="WP_058122774.1">
    <property type="nucleotide sequence ID" value="NZ_CYRX01000010.1"/>
</dbReference>
<name>A0A0P1EY75_9RHOB</name>
<dbReference type="Proteomes" id="UP000051298">
    <property type="component" value="Unassembled WGS sequence"/>
</dbReference>
<dbReference type="PANTHER" id="PTHR43283">
    <property type="entry name" value="BETA-LACTAMASE-RELATED"/>
    <property type="match status" value="1"/>
</dbReference>
<dbReference type="Gene3D" id="3.40.710.10">
    <property type="entry name" value="DD-peptidase/beta-lactamase superfamily"/>
    <property type="match status" value="2"/>
</dbReference>
<gene>
    <name evidence="2" type="ORF">THS5294_00915</name>
</gene>
<dbReference type="eggNOG" id="COG1680">
    <property type="taxonomic scope" value="Bacteria"/>
</dbReference>
<sequence>MPKILLLFVAICVTVAAALFLNTRSPRDPLPELIDAFRTAHSLPGGVIAYGPRGGQPSVYGLGDADPEARTSMDANARLHIASLTKPLTAAAVLSLAEAGVIALDTSLAAQMDLPPPFDPRALDITPRHILSHRAGFDWRASFDPVFAPERVGGTPDMPCPALARLTWASRPLDHAPNTSEHYANIGYCLLSELLAAKDHDLHQSVAQVAPGVNFGAIAQPHWLFDGAKRFPLAATDTLHSDPSLLAGAGGANSTAAAYWRFAVQSHMAQTSAAPEGADGSYYALGWRVWPGPQGPHLTHFGHLPGIFSAVFVLSDGFTLVALFNGGVQDGARAFSELFDAVCFLRELTCRPS</sequence>
<feature type="domain" description="Beta-lactamase-related" evidence="1">
    <location>
        <begin position="32"/>
        <end position="332"/>
    </location>
</feature>
<organism evidence="2 3">
    <name type="scientific">Thalassobacter stenotrophicus</name>
    <dbReference type="NCBI Taxonomy" id="266809"/>
    <lineage>
        <taxon>Bacteria</taxon>
        <taxon>Pseudomonadati</taxon>
        <taxon>Pseudomonadota</taxon>
        <taxon>Alphaproteobacteria</taxon>
        <taxon>Rhodobacterales</taxon>
        <taxon>Roseobacteraceae</taxon>
        <taxon>Thalassobacter</taxon>
    </lineage>
</organism>
<dbReference type="EMBL" id="CYRX01000010">
    <property type="protein sequence ID" value="CUH59629.1"/>
    <property type="molecule type" value="Genomic_DNA"/>
</dbReference>
<dbReference type="SUPFAM" id="SSF56601">
    <property type="entry name" value="beta-lactamase/transpeptidase-like"/>
    <property type="match status" value="1"/>
</dbReference>
<reference evidence="2 3" key="1">
    <citation type="submission" date="2015-09" db="EMBL/GenBank/DDBJ databases">
        <authorList>
            <consortium name="Swine Surveillance"/>
        </authorList>
    </citation>
    <scope>NUCLEOTIDE SEQUENCE [LARGE SCALE GENOMIC DNA]</scope>
    <source>
        <strain evidence="2 3">CECT 5294</strain>
    </source>
</reference>
<dbReference type="STRING" id="266809.PM03_04920"/>
<proteinExistence type="predicted"/>
<dbReference type="Pfam" id="PF00144">
    <property type="entry name" value="Beta-lactamase"/>
    <property type="match status" value="1"/>
</dbReference>
<evidence type="ECO:0000259" key="1">
    <source>
        <dbReference type="Pfam" id="PF00144"/>
    </source>
</evidence>
<dbReference type="InterPro" id="IPR050789">
    <property type="entry name" value="Diverse_Enzym_Activities"/>
</dbReference>
<protein>
    <submittedName>
        <fullName evidence="2">Beta-lactamase</fullName>
    </submittedName>
</protein>
<dbReference type="InterPro" id="IPR012338">
    <property type="entry name" value="Beta-lactam/transpept-like"/>
</dbReference>
<accession>A0A0P1EY75</accession>